<dbReference type="InterPro" id="IPR039437">
    <property type="entry name" value="FrzH/put_lumazine-bd"/>
</dbReference>
<name>A0ABV3RJJ9_9RHOB</name>
<dbReference type="Proteomes" id="UP001556098">
    <property type="component" value="Unassembled WGS sequence"/>
</dbReference>
<evidence type="ECO:0000313" key="2">
    <source>
        <dbReference type="Proteomes" id="UP001556098"/>
    </source>
</evidence>
<sequence length="129" mass="14255">MDGAVSIRDQIHAAAVAYCEGIHTSDVEMFRGMLHENFLMTAIAGSGKPVFWDKAGYLERVGGRDPLAGAPDYDIISIDVAGDVMAHVKLQVRVPPRLFEDYLGFFRVDGEWKLITKLFRTAEGPELEG</sequence>
<gene>
    <name evidence="1" type="ORF">AB2B41_06035</name>
</gene>
<proteinExistence type="predicted"/>
<reference evidence="1 2" key="1">
    <citation type="submission" date="2024-07" db="EMBL/GenBank/DDBJ databases">
        <title>Marimonas sp.nov., isolated from tidal-flat sediment.</title>
        <authorList>
            <person name="Jayan J.N."/>
            <person name="Lee S.S."/>
        </authorList>
    </citation>
    <scope>NUCLEOTIDE SEQUENCE [LARGE SCALE GENOMIC DNA]</scope>
    <source>
        <strain evidence="1 2">MJW-29</strain>
    </source>
</reference>
<evidence type="ECO:0000313" key="1">
    <source>
        <dbReference type="EMBL" id="MEW9919152.1"/>
    </source>
</evidence>
<accession>A0ABV3RJJ9</accession>
<dbReference type="EMBL" id="JBFNXX010000003">
    <property type="protein sequence ID" value="MEW9919152.1"/>
    <property type="molecule type" value="Genomic_DNA"/>
</dbReference>
<keyword evidence="2" id="KW-1185">Reference proteome</keyword>
<protein>
    <submittedName>
        <fullName evidence="1">Nuclear transport factor 2 family protein</fullName>
    </submittedName>
</protein>
<comment type="caution">
    <text evidence="1">The sequence shown here is derived from an EMBL/GenBank/DDBJ whole genome shotgun (WGS) entry which is preliminary data.</text>
</comment>
<dbReference type="Pfam" id="PF12893">
    <property type="entry name" value="Lumazine_bd_2"/>
    <property type="match status" value="1"/>
</dbReference>
<dbReference type="Gene3D" id="3.10.450.50">
    <property type="match status" value="1"/>
</dbReference>
<organism evidence="1 2">
    <name type="scientific">Sulfitobacter sediminis</name>
    <dbReference type="NCBI Taxonomy" id="3234186"/>
    <lineage>
        <taxon>Bacteria</taxon>
        <taxon>Pseudomonadati</taxon>
        <taxon>Pseudomonadota</taxon>
        <taxon>Alphaproteobacteria</taxon>
        <taxon>Rhodobacterales</taxon>
        <taxon>Roseobacteraceae</taxon>
        <taxon>Sulfitobacter</taxon>
    </lineage>
</organism>
<dbReference type="SUPFAM" id="SSF54427">
    <property type="entry name" value="NTF2-like"/>
    <property type="match status" value="1"/>
</dbReference>
<dbReference type="RefSeq" id="WP_367876851.1">
    <property type="nucleotide sequence ID" value="NZ_JBFNXX010000003.1"/>
</dbReference>
<dbReference type="InterPro" id="IPR032710">
    <property type="entry name" value="NTF2-like_dom_sf"/>
</dbReference>